<keyword evidence="6 11" id="KW-0645">Protease</keyword>
<dbReference type="SUPFAM" id="SSF101821">
    <property type="entry name" value="Aminopeptidase/glucanase lid domain"/>
    <property type="match status" value="1"/>
</dbReference>
<comment type="cofactor">
    <cofactor evidence="2">
        <name>Zn(2+)</name>
        <dbReference type="ChEBI" id="CHEBI:29105"/>
    </cofactor>
</comment>
<proteinExistence type="inferred from homology"/>
<evidence type="ECO:0000256" key="12">
    <source>
        <dbReference type="SAM" id="MobiDB-lite"/>
    </source>
</evidence>
<dbReference type="PANTHER" id="PTHR28570:SF3">
    <property type="entry name" value="ASPARTYL AMINOPEPTIDASE"/>
    <property type="match status" value="1"/>
</dbReference>
<organism evidence="13 14">
    <name type="scientific">Hamiltosporidium tvaerminnensis</name>
    <dbReference type="NCBI Taxonomy" id="1176355"/>
    <lineage>
        <taxon>Eukaryota</taxon>
        <taxon>Fungi</taxon>
        <taxon>Fungi incertae sedis</taxon>
        <taxon>Microsporidia</taxon>
        <taxon>Dubosqiidae</taxon>
        <taxon>Hamiltosporidium</taxon>
    </lineage>
</organism>
<protein>
    <recommendedName>
        <fullName evidence="4">aspartyl aminopeptidase</fullName>
        <ecNumber evidence="4">3.4.11.21</ecNumber>
    </recommendedName>
</protein>
<evidence type="ECO:0000256" key="2">
    <source>
        <dbReference type="ARBA" id="ARBA00001947"/>
    </source>
</evidence>
<dbReference type="PANTHER" id="PTHR28570">
    <property type="entry name" value="ASPARTYL AMINOPEPTIDASE"/>
    <property type="match status" value="1"/>
</dbReference>
<dbReference type="Pfam" id="PF02127">
    <property type="entry name" value="Peptidase_M18"/>
    <property type="match status" value="2"/>
</dbReference>
<evidence type="ECO:0000256" key="3">
    <source>
        <dbReference type="ARBA" id="ARBA00008290"/>
    </source>
</evidence>
<dbReference type="GO" id="GO:0008237">
    <property type="term" value="F:metallopeptidase activity"/>
    <property type="evidence" value="ECO:0007669"/>
    <property type="project" value="UniProtKB-KW"/>
</dbReference>
<dbReference type="GO" id="GO:0005737">
    <property type="term" value="C:cytoplasm"/>
    <property type="evidence" value="ECO:0007669"/>
    <property type="project" value="UniProtKB-ARBA"/>
</dbReference>
<dbReference type="Gene3D" id="2.30.250.10">
    <property type="entry name" value="Aminopeptidase i, Domain 2"/>
    <property type="match status" value="1"/>
</dbReference>
<dbReference type="GO" id="GO:0006508">
    <property type="term" value="P:proteolysis"/>
    <property type="evidence" value="ECO:0007669"/>
    <property type="project" value="UniProtKB-KW"/>
</dbReference>
<evidence type="ECO:0000313" key="14">
    <source>
        <dbReference type="Proteomes" id="UP000292282"/>
    </source>
</evidence>
<gene>
    <name evidence="13" type="ORF">CWI38_1936p0010</name>
</gene>
<keyword evidence="8 11" id="KW-0378">Hydrolase</keyword>
<evidence type="ECO:0000256" key="7">
    <source>
        <dbReference type="ARBA" id="ARBA00022723"/>
    </source>
</evidence>
<feature type="region of interest" description="Disordered" evidence="12">
    <location>
        <begin position="272"/>
        <end position="302"/>
    </location>
</feature>
<dbReference type="Proteomes" id="UP000292282">
    <property type="component" value="Unassembled WGS sequence"/>
</dbReference>
<dbReference type="InterPro" id="IPR001948">
    <property type="entry name" value="Peptidase_M18"/>
</dbReference>
<name>A0A4Q9LPE4_9MICR</name>
<evidence type="ECO:0000256" key="5">
    <source>
        <dbReference type="ARBA" id="ARBA00022438"/>
    </source>
</evidence>
<reference evidence="13 14" key="1">
    <citation type="submission" date="2017-12" db="EMBL/GenBank/DDBJ databases">
        <authorList>
            <person name="Pombert J.-F."/>
            <person name="Haag K.L."/>
            <person name="Ebert D."/>
        </authorList>
    </citation>
    <scope>NUCLEOTIDE SEQUENCE [LARGE SCALE GENOMIC DNA]</scope>
    <source>
        <strain evidence="13">IL-G-3</strain>
    </source>
</reference>
<evidence type="ECO:0000313" key="13">
    <source>
        <dbReference type="EMBL" id="TBU10214.1"/>
    </source>
</evidence>
<dbReference type="SUPFAM" id="SSF53187">
    <property type="entry name" value="Zn-dependent exopeptidases"/>
    <property type="match status" value="1"/>
</dbReference>
<keyword evidence="14" id="KW-1185">Reference proteome</keyword>
<keyword evidence="7 11" id="KW-0479">Metal-binding</keyword>
<accession>A0A4Q9LPE4</accession>
<dbReference type="GO" id="GO:0008270">
    <property type="term" value="F:zinc ion binding"/>
    <property type="evidence" value="ECO:0007669"/>
    <property type="project" value="InterPro"/>
</dbReference>
<dbReference type="OrthoDB" id="9880441at2759"/>
<evidence type="ECO:0000256" key="4">
    <source>
        <dbReference type="ARBA" id="ARBA00011965"/>
    </source>
</evidence>
<dbReference type="Gene3D" id="3.40.630.10">
    <property type="entry name" value="Zn peptidases"/>
    <property type="match status" value="1"/>
</dbReference>
<dbReference type="EMBL" id="PITK01001936">
    <property type="protein sequence ID" value="TBU10214.1"/>
    <property type="molecule type" value="Genomic_DNA"/>
</dbReference>
<dbReference type="InterPro" id="IPR023358">
    <property type="entry name" value="Peptidase_M18_dom2"/>
</dbReference>
<dbReference type="STRING" id="1176355.A0A4Q9LPE4"/>
<comment type="catalytic activity">
    <reaction evidence="1">
        <text>Release of an N-terminal aspartate or glutamate from a peptide, with a preference for aspartate.</text>
        <dbReference type="EC" id="3.4.11.21"/>
    </reaction>
</comment>
<dbReference type="GO" id="GO:0004177">
    <property type="term" value="F:aminopeptidase activity"/>
    <property type="evidence" value="ECO:0007669"/>
    <property type="project" value="UniProtKB-KW"/>
</dbReference>
<evidence type="ECO:0000256" key="6">
    <source>
        <dbReference type="ARBA" id="ARBA00022670"/>
    </source>
</evidence>
<keyword evidence="9 11" id="KW-0862">Zinc</keyword>
<evidence type="ECO:0000256" key="1">
    <source>
        <dbReference type="ARBA" id="ARBA00001335"/>
    </source>
</evidence>
<keyword evidence="10 11" id="KW-0482">Metalloprotease</keyword>
<comment type="caution">
    <text evidence="13">The sequence shown here is derived from an EMBL/GenBank/DDBJ whole genome shotgun (WGS) entry which is preliminary data.</text>
</comment>
<sequence>MNTKEYLNFLKDSPTPYHATQNIKKILLTHNFKELKSLPTDLQPGKYFLIQHLTLLIAFIVPPKTPTSIKIVATHNDSPVLKLKPNHQYTESNIFLSSLQPYGGGLWHTWFDRPLGVAGLVITQDMKKTLININEPFFYIPSLAIHLDNTGIYKNGFQYDKETHLNAITDLKSKQDNSLSRQNSTLEDSKVEGNIRQSTNQNNSSILNYISKKYNLKEEILSHDLSLFDLSIPQTGGVSNNFIFSARQDNLFSTFCAIKAITDISDISNTITSDASNTSNTSDTSNTFNTSNTSNTSNISNTITSNTSNTSLNIVAVFDNEEIGSTTVTGARSDFFIKTIKNIICILKINLQKVYTNSIIVSTDVAHCRHPNYTDKSEKNHSVLLGEGVVIKYSNRYATDIMSSAVMKRLFLKNKIKYQEFVLKNNMVGGSTIGPMLAFGLGIRGVDIGAPLLGMHSVSEVSCVYDLDENILLFKSLFEFDKDFINLCVSGWKRIVDIRIVDIRIVDSIRIVDIIRILDIRIVDIIRILLTKIGFPYVYDPFMTLIEALFRPSTQFGSDSSPLSFQKNYVII</sequence>
<evidence type="ECO:0000256" key="11">
    <source>
        <dbReference type="RuleBase" id="RU004386"/>
    </source>
</evidence>
<feature type="region of interest" description="Disordered" evidence="12">
    <location>
        <begin position="176"/>
        <end position="197"/>
    </location>
</feature>
<evidence type="ECO:0000256" key="9">
    <source>
        <dbReference type="ARBA" id="ARBA00022833"/>
    </source>
</evidence>
<dbReference type="PRINTS" id="PR00932">
    <property type="entry name" value="AMINO1PTASE"/>
</dbReference>
<feature type="compositionally biased region" description="Polar residues" evidence="12">
    <location>
        <begin position="176"/>
        <end position="186"/>
    </location>
</feature>
<keyword evidence="5 11" id="KW-0031">Aminopeptidase</keyword>
<dbReference type="AlphaFoldDB" id="A0A4Q9LPE4"/>
<dbReference type="EC" id="3.4.11.21" evidence="4"/>
<dbReference type="NCBIfam" id="NF002759">
    <property type="entry name" value="PRK02813.1"/>
    <property type="match status" value="1"/>
</dbReference>
<dbReference type="VEuPathDB" id="MicrosporidiaDB:CWI38_1936p0010"/>
<evidence type="ECO:0000256" key="10">
    <source>
        <dbReference type="ARBA" id="ARBA00023049"/>
    </source>
</evidence>
<evidence type="ECO:0000256" key="8">
    <source>
        <dbReference type="ARBA" id="ARBA00022801"/>
    </source>
</evidence>
<comment type="similarity">
    <text evidence="3 11">Belongs to the peptidase M18 family.</text>
</comment>